<dbReference type="PANTHER" id="PTHR24251">
    <property type="entry name" value="OVOCHYMASE-RELATED"/>
    <property type="match status" value="1"/>
</dbReference>
<keyword evidence="3" id="KW-0472">Membrane</keyword>
<name>A0A7S1FIY0_NOCSC</name>
<keyword evidence="3" id="KW-1133">Transmembrane helix</keyword>
<protein>
    <recommendedName>
        <fullName evidence="5">CUB domain-containing protein</fullName>
    </recommendedName>
</protein>
<evidence type="ECO:0000256" key="3">
    <source>
        <dbReference type="SAM" id="Phobius"/>
    </source>
</evidence>
<feature type="transmembrane region" description="Helical" evidence="3">
    <location>
        <begin position="334"/>
        <end position="360"/>
    </location>
</feature>
<feature type="region of interest" description="Disordered" evidence="2">
    <location>
        <begin position="383"/>
        <end position="415"/>
    </location>
</feature>
<dbReference type="AlphaFoldDB" id="A0A7S1FIY0"/>
<evidence type="ECO:0000256" key="2">
    <source>
        <dbReference type="SAM" id="MobiDB-lite"/>
    </source>
</evidence>
<keyword evidence="1" id="KW-0677">Repeat</keyword>
<sequence length="415" mass="44975">MSVQLLFWVLDSDWLLQKFLNISSNSLRPITTLGRSCGFSTRRSMQKRCPQMLTLYLAVCVPSVSSQSRLLNLEGRGCARDIDPEGTECVSSLNYPYLYDNSAECRMYVVSDSVSVEIKSFNTENFYDVLEVTDAGHTDRFSGDCCSLASSSNECAWDPACGSFPTQLSANSMLLWSSDSSRVDSGWEMCFFITKDGSLVDVSGSGCFLEAQRDGTECVSSSNFPATYDNAGECEVQVTSQAVVMDVIAFETEPFFDVLTVTTSGVTHEYHGLCNTLTCRSFVTHLSPMSSLRWTADTSVAEKGWKICFDGDDDDDDAGTTTQEDTDFGVPVSFIGVVIGASCCCMVLCGAFCCLLVMALQKRVTAPATESVFADVVLGQATTVDPSQSDGDNSPGEAQQDNNDMEDNPDCAVPA</sequence>
<evidence type="ECO:0000313" key="4">
    <source>
        <dbReference type="EMBL" id="CAD8870919.1"/>
    </source>
</evidence>
<reference evidence="4" key="1">
    <citation type="submission" date="2021-01" db="EMBL/GenBank/DDBJ databases">
        <authorList>
            <person name="Corre E."/>
            <person name="Pelletier E."/>
            <person name="Niang G."/>
            <person name="Scheremetjew M."/>
            <person name="Finn R."/>
            <person name="Kale V."/>
            <person name="Holt S."/>
            <person name="Cochrane G."/>
            <person name="Meng A."/>
            <person name="Brown T."/>
            <person name="Cohen L."/>
        </authorList>
    </citation>
    <scope>NUCLEOTIDE SEQUENCE</scope>
</reference>
<evidence type="ECO:0008006" key="5">
    <source>
        <dbReference type="Google" id="ProtNLM"/>
    </source>
</evidence>
<proteinExistence type="predicted"/>
<evidence type="ECO:0000256" key="1">
    <source>
        <dbReference type="ARBA" id="ARBA00022737"/>
    </source>
</evidence>
<accession>A0A7S1FIY0</accession>
<feature type="compositionally biased region" description="Polar residues" evidence="2">
    <location>
        <begin position="383"/>
        <end position="402"/>
    </location>
</feature>
<gene>
    <name evidence="4" type="ORF">NSCI0253_LOCUS45276</name>
</gene>
<organism evidence="4">
    <name type="scientific">Noctiluca scintillans</name>
    <name type="common">Sea sparkle</name>
    <name type="synonym">Red tide dinoflagellate</name>
    <dbReference type="NCBI Taxonomy" id="2966"/>
    <lineage>
        <taxon>Eukaryota</taxon>
        <taxon>Sar</taxon>
        <taxon>Alveolata</taxon>
        <taxon>Dinophyceae</taxon>
        <taxon>Noctilucales</taxon>
        <taxon>Noctilucaceae</taxon>
        <taxon>Noctiluca</taxon>
    </lineage>
</organism>
<dbReference type="SUPFAM" id="SSF49854">
    <property type="entry name" value="Spermadhesin, CUB domain"/>
    <property type="match status" value="2"/>
</dbReference>
<dbReference type="InterPro" id="IPR035914">
    <property type="entry name" value="Sperma_CUB_dom_sf"/>
</dbReference>
<dbReference type="EMBL" id="HBFQ01063928">
    <property type="protein sequence ID" value="CAD8870919.1"/>
    <property type="molecule type" value="Transcribed_RNA"/>
</dbReference>
<keyword evidence="3" id="KW-0812">Transmembrane</keyword>
<dbReference type="Gene3D" id="2.60.120.290">
    <property type="entry name" value="Spermadhesin, CUB domain"/>
    <property type="match status" value="1"/>
</dbReference>